<accession>A0A8J4AIK0</accession>
<dbReference type="RefSeq" id="WP_207129415.1">
    <property type="nucleotide sequence ID" value="NZ_BOPO01000150.1"/>
</dbReference>
<dbReference type="EMBL" id="BOPO01000150">
    <property type="protein sequence ID" value="GIL31874.1"/>
    <property type="molecule type" value="Genomic_DNA"/>
</dbReference>
<gene>
    <name evidence="1" type="ORF">NUM_71280</name>
</gene>
<evidence type="ECO:0008006" key="3">
    <source>
        <dbReference type="Google" id="ProtNLM"/>
    </source>
</evidence>
<sequence>MTEDIVRSWKDPDLPSILDHPAGRVELADPAGGQQIATEGALTWGCCPDQTGVHWSCLSAC</sequence>
<protein>
    <recommendedName>
        <fullName evidence="3">Mersacidin/lichenicidin family type 2 lantibiotic</fullName>
    </recommendedName>
</protein>
<reference evidence="2" key="1">
    <citation type="journal article" date="2021" name="Int. J. Syst. Evol. Microbiol.">
        <title>Actinocatenispora comari sp. nov., an endophytic actinomycete isolated from aerial parts of Comarum salesowianum.</title>
        <authorList>
            <person name="Oyunbileg N."/>
            <person name="Iizaka Y."/>
            <person name="Hamada M."/>
            <person name="Davaapurev B.O."/>
            <person name="Fukumoto A."/>
            <person name="Tsetseg B."/>
            <person name="Kato F."/>
            <person name="Tamura T."/>
            <person name="Batkhuu J."/>
            <person name="Anzai Y."/>
        </authorList>
    </citation>
    <scope>NUCLEOTIDE SEQUENCE [LARGE SCALE GENOMIC DNA]</scope>
    <source>
        <strain evidence="2">NUM-2625</strain>
    </source>
</reference>
<keyword evidence="2" id="KW-1185">Reference proteome</keyword>
<dbReference type="Proteomes" id="UP000614996">
    <property type="component" value="Unassembled WGS sequence"/>
</dbReference>
<comment type="caution">
    <text evidence="1">The sequence shown here is derived from an EMBL/GenBank/DDBJ whole genome shotgun (WGS) entry which is preliminary data.</text>
</comment>
<dbReference type="AlphaFoldDB" id="A0A8J4AIK0"/>
<evidence type="ECO:0000313" key="1">
    <source>
        <dbReference type="EMBL" id="GIL31874.1"/>
    </source>
</evidence>
<proteinExistence type="predicted"/>
<name>A0A8J4AIK0_9ACTN</name>
<evidence type="ECO:0000313" key="2">
    <source>
        <dbReference type="Proteomes" id="UP000614996"/>
    </source>
</evidence>
<organism evidence="1 2">
    <name type="scientific">Actinocatenispora comari</name>
    <dbReference type="NCBI Taxonomy" id="2807577"/>
    <lineage>
        <taxon>Bacteria</taxon>
        <taxon>Bacillati</taxon>
        <taxon>Actinomycetota</taxon>
        <taxon>Actinomycetes</taxon>
        <taxon>Micromonosporales</taxon>
        <taxon>Micromonosporaceae</taxon>
        <taxon>Actinocatenispora</taxon>
    </lineage>
</organism>